<reference evidence="2 3" key="1">
    <citation type="submission" date="2024-04" db="EMBL/GenBank/DDBJ databases">
        <title>Tritrichomonas musculus Genome.</title>
        <authorList>
            <person name="Alves-Ferreira E."/>
            <person name="Grigg M."/>
            <person name="Lorenzi H."/>
            <person name="Galac M."/>
        </authorList>
    </citation>
    <scope>NUCLEOTIDE SEQUENCE [LARGE SCALE GENOMIC DNA]</scope>
    <source>
        <strain evidence="2 3">EAF2021</strain>
    </source>
</reference>
<gene>
    <name evidence="2" type="ORF">M9Y10_000298</name>
</gene>
<organism evidence="2 3">
    <name type="scientific">Tritrichomonas musculus</name>
    <dbReference type="NCBI Taxonomy" id="1915356"/>
    <lineage>
        <taxon>Eukaryota</taxon>
        <taxon>Metamonada</taxon>
        <taxon>Parabasalia</taxon>
        <taxon>Tritrichomonadida</taxon>
        <taxon>Tritrichomonadidae</taxon>
        <taxon>Tritrichomonas</taxon>
    </lineage>
</organism>
<dbReference type="InterPro" id="IPR018845">
    <property type="entry name" value="Initiator-bd"/>
</dbReference>
<protein>
    <recommendedName>
        <fullName evidence="1">Initiator binding domain-containing protein</fullName>
    </recommendedName>
</protein>
<dbReference type="EMBL" id="JAPFFF010000001">
    <property type="protein sequence ID" value="KAK8898038.1"/>
    <property type="molecule type" value="Genomic_DNA"/>
</dbReference>
<evidence type="ECO:0000313" key="3">
    <source>
        <dbReference type="Proteomes" id="UP001470230"/>
    </source>
</evidence>
<sequence length="158" mass="18647">MSNEKDDFTLPKYFYLLNDYDKQNYMILHDLISKSEKRYKRYKRVESIQDALLLIRDFCIKGNVDDWKRCLVCGACWVRENVAINTRHLCILVGKCKSSINGAISKMGYKIVPFKSAATKELIAFIPLLKENSEELRQWTIRKKINSKEMNYIEIKTH</sequence>
<evidence type="ECO:0000313" key="2">
    <source>
        <dbReference type="EMBL" id="KAK8898038.1"/>
    </source>
</evidence>
<comment type="caution">
    <text evidence="2">The sequence shown here is derived from an EMBL/GenBank/DDBJ whole genome shotgun (WGS) entry which is preliminary data.</text>
</comment>
<keyword evidence="3" id="KW-1185">Reference proteome</keyword>
<name>A0ABR2L4S3_9EUKA</name>
<feature type="domain" description="Initiator binding" evidence="1">
    <location>
        <begin position="20"/>
        <end position="144"/>
    </location>
</feature>
<evidence type="ECO:0000259" key="1">
    <source>
        <dbReference type="Pfam" id="PF10416"/>
    </source>
</evidence>
<accession>A0ABR2L4S3</accession>
<proteinExistence type="predicted"/>
<dbReference type="Proteomes" id="UP001470230">
    <property type="component" value="Unassembled WGS sequence"/>
</dbReference>
<dbReference type="Pfam" id="PF10416">
    <property type="entry name" value="IBD"/>
    <property type="match status" value="1"/>
</dbReference>